<evidence type="ECO:0000259" key="3">
    <source>
        <dbReference type="Pfam" id="PF00881"/>
    </source>
</evidence>
<dbReference type="EMBL" id="CAEZZL010000147">
    <property type="protein sequence ID" value="CAB4771155.1"/>
    <property type="molecule type" value="Genomic_DNA"/>
</dbReference>
<evidence type="ECO:0000256" key="2">
    <source>
        <dbReference type="ARBA" id="ARBA00023002"/>
    </source>
</evidence>
<evidence type="ECO:0000256" key="1">
    <source>
        <dbReference type="ARBA" id="ARBA00007118"/>
    </source>
</evidence>
<protein>
    <submittedName>
        <fullName evidence="5">Unannotated protein</fullName>
    </submittedName>
</protein>
<dbReference type="SUPFAM" id="SSF55469">
    <property type="entry name" value="FMN-dependent nitroreductase-like"/>
    <property type="match status" value="1"/>
</dbReference>
<dbReference type="GO" id="GO:0016491">
    <property type="term" value="F:oxidoreductase activity"/>
    <property type="evidence" value="ECO:0007669"/>
    <property type="project" value="UniProtKB-KW"/>
</dbReference>
<dbReference type="PANTHER" id="PTHR43673:SF10">
    <property type="entry name" value="NADH DEHYDROGENASE_NAD(P)H NITROREDUCTASE XCC3605-RELATED"/>
    <property type="match status" value="1"/>
</dbReference>
<accession>A0A6J6VJU5</accession>
<keyword evidence="2" id="KW-0560">Oxidoreductase</keyword>
<dbReference type="EMBL" id="CAFBQH010000037">
    <property type="protein sequence ID" value="CAB5048995.1"/>
    <property type="molecule type" value="Genomic_DNA"/>
</dbReference>
<reference evidence="5" key="1">
    <citation type="submission" date="2020-05" db="EMBL/GenBank/DDBJ databases">
        <authorList>
            <person name="Chiriac C."/>
            <person name="Salcher M."/>
            <person name="Ghai R."/>
            <person name="Kavagutti S V."/>
        </authorList>
    </citation>
    <scope>NUCLEOTIDE SEQUENCE</scope>
</reference>
<evidence type="ECO:0000313" key="6">
    <source>
        <dbReference type="EMBL" id="CAB5048995.1"/>
    </source>
</evidence>
<comment type="similarity">
    <text evidence="1">Belongs to the nitroreductase family.</text>
</comment>
<dbReference type="CDD" id="cd02062">
    <property type="entry name" value="Nitro_FMN_reductase"/>
    <property type="match status" value="1"/>
</dbReference>
<proteinExistence type="inferred from homology"/>
<evidence type="ECO:0000313" key="4">
    <source>
        <dbReference type="EMBL" id="CAB4368355.1"/>
    </source>
</evidence>
<organism evidence="5">
    <name type="scientific">freshwater metagenome</name>
    <dbReference type="NCBI Taxonomy" id="449393"/>
    <lineage>
        <taxon>unclassified sequences</taxon>
        <taxon>metagenomes</taxon>
        <taxon>ecological metagenomes</taxon>
    </lineage>
</organism>
<dbReference type="PANTHER" id="PTHR43673">
    <property type="entry name" value="NAD(P)H NITROREDUCTASE YDGI-RELATED"/>
    <property type="match status" value="1"/>
</dbReference>
<sequence>MDISEVMRQTAATRHYEPKDVDNEVLYRVLDSARFAPSGGNRQGWRVVVVKNADTRKAISDLYQEPWNDYVAKRYGPLENLPPDRRAKVIESNTFAAQIFTIPVHLAIWIDMSVVEVTDINAGRPSVVGGGSIFPFVQNFQLAARNEGLGTRITTLLSHREKEMQKLLGVPDGYALAAVVMVGWPTKLVTKLTRNPVEDFTFVEKFGNPIEAPK</sequence>
<dbReference type="InterPro" id="IPR000415">
    <property type="entry name" value="Nitroreductase-like"/>
</dbReference>
<feature type="domain" description="Nitroreductase" evidence="3">
    <location>
        <begin position="9"/>
        <end position="184"/>
    </location>
</feature>
<dbReference type="Pfam" id="PF00881">
    <property type="entry name" value="Nitroreductase"/>
    <property type="match status" value="1"/>
</dbReference>
<dbReference type="AlphaFoldDB" id="A0A6J6VJU5"/>
<dbReference type="Gene3D" id="3.40.109.10">
    <property type="entry name" value="NADH Oxidase"/>
    <property type="match status" value="1"/>
</dbReference>
<dbReference type="EMBL" id="CAETWZ010000134">
    <property type="protein sequence ID" value="CAB4368355.1"/>
    <property type="molecule type" value="Genomic_DNA"/>
</dbReference>
<name>A0A6J6VJU5_9ZZZZ</name>
<evidence type="ECO:0000313" key="5">
    <source>
        <dbReference type="EMBL" id="CAB4771155.1"/>
    </source>
</evidence>
<dbReference type="InterPro" id="IPR029479">
    <property type="entry name" value="Nitroreductase"/>
</dbReference>
<gene>
    <name evidence="5" type="ORF">UFOPK2870_01318</name>
    <name evidence="4" type="ORF">UFOPK4179_01154</name>
    <name evidence="6" type="ORF">UFOPK4293_00743</name>
</gene>